<name>A0ABS4U4W6_9PSEU</name>
<proteinExistence type="predicted"/>
<comment type="caution">
    <text evidence="1">The sequence shown here is derived from an EMBL/GenBank/DDBJ whole genome shotgun (WGS) entry which is preliminary data.</text>
</comment>
<reference evidence="1 2" key="1">
    <citation type="submission" date="2021-03" db="EMBL/GenBank/DDBJ databases">
        <title>Sequencing the genomes of 1000 actinobacteria strains.</title>
        <authorList>
            <person name="Klenk H.-P."/>
        </authorList>
    </citation>
    <scope>NUCLEOTIDE SEQUENCE [LARGE SCALE GENOMIC DNA]</scope>
    <source>
        <strain evidence="1 2">DSM 46670</strain>
    </source>
</reference>
<protein>
    <submittedName>
        <fullName evidence="1">Uncharacterized protein</fullName>
    </submittedName>
</protein>
<gene>
    <name evidence="1" type="ORF">JOF56_011639</name>
</gene>
<evidence type="ECO:0000313" key="2">
    <source>
        <dbReference type="Proteomes" id="UP001519332"/>
    </source>
</evidence>
<evidence type="ECO:0000313" key="1">
    <source>
        <dbReference type="EMBL" id="MBP2331254.1"/>
    </source>
</evidence>
<dbReference type="Proteomes" id="UP001519332">
    <property type="component" value="Unassembled WGS sequence"/>
</dbReference>
<dbReference type="RefSeq" id="WP_209647869.1">
    <property type="nucleotide sequence ID" value="NZ_JAGINW010000001.1"/>
</dbReference>
<dbReference type="EMBL" id="JAGINW010000001">
    <property type="protein sequence ID" value="MBP2331254.1"/>
    <property type="molecule type" value="Genomic_DNA"/>
</dbReference>
<organism evidence="1 2">
    <name type="scientific">Kibdelosporangium banguiense</name>
    <dbReference type="NCBI Taxonomy" id="1365924"/>
    <lineage>
        <taxon>Bacteria</taxon>
        <taxon>Bacillati</taxon>
        <taxon>Actinomycetota</taxon>
        <taxon>Actinomycetes</taxon>
        <taxon>Pseudonocardiales</taxon>
        <taxon>Pseudonocardiaceae</taxon>
        <taxon>Kibdelosporangium</taxon>
    </lineage>
</organism>
<sequence length="183" mass="20247">MSDQTRPRIVCLSGSMRFFDQILIVAAENTAAGRIVLAPFSIVAAEDQGNAVKRMLDELHFRKIDLADEVIVVTVDGYIGESTRREIRYAEQHGKPVWYEDFGPGPGVAKIELPQPTGYPCALGVFCDECETRIVADILVSDLDDQATRFGYIRAHAIKHGWSCDKRGDFCPDCKPAEVTVNA</sequence>
<accession>A0ABS4U4W6</accession>
<keyword evidence="2" id="KW-1185">Reference proteome</keyword>